<keyword evidence="9" id="KW-1185">Reference proteome</keyword>
<comment type="caution">
    <text evidence="8">The sequence shown here is derived from an EMBL/GenBank/DDBJ whole genome shotgun (WGS) entry which is preliminary data.</text>
</comment>
<dbReference type="GO" id="GO:0005634">
    <property type="term" value="C:nucleus"/>
    <property type="evidence" value="ECO:0007669"/>
    <property type="project" value="UniProtKB-SubCell"/>
</dbReference>
<dbReference type="STRING" id="1077348.A0A2G8S6Q8"/>
<dbReference type="Pfam" id="PF05699">
    <property type="entry name" value="Dimer_Tnp_hAT"/>
    <property type="match status" value="1"/>
</dbReference>
<feature type="compositionally biased region" description="Acidic residues" evidence="6">
    <location>
        <begin position="689"/>
        <end position="705"/>
    </location>
</feature>
<evidence type="ECO:0000259" key="7">
    <source>
        <dbReference type="Pfam" id="PF05699"/>
    </source>
</evidence>
<gene>
    <name evidence="8" type="ORF">GSI_09459</name>
</gene>
<dbReference type="GO" id="GO:0046983">
    <property type="term" value="F:protein dimerization activity"/>
    <property type="evidence" value="ECO:0007669"/>
    <property type="project" value="InterPro"/>
</dbReference>
<dbReference type="PANTHER" id="PTHR46481">
    <property type="entry name" value="ZINC FINGER BED DOMAIN-CONTAINING PROTEIN 4"/>
    <property type="match status" value="1"/>
</dbReference>
<evidence type="ECO:0000256" key="3">
    <source>
        <dbReference type="ARBA" id="ARBA00022771"/>
    </source>
</evidence>
<dbReference type="OrthoDB" id="2792843at2759"/>
<dbReference type="SUPFAM" id="SSF140996">
    <property type="entry name" value="Hermes dimerisation domain"/>
    <property type="match status" value="1"/>
</dbReference>
<feature type="compositionally biased region" description="Acidic residues" evidence="6">
    <location>
        <begin position="442"/>
        <end position="469"/>
    </location>
</feature>
<feature type="region of interest" description="Disordered" evidence="6">
    <location>
        <begin position="1"/>
        <end position="102"/>
    </location>
</feature>
<evidence type="ECO:0000313" key="9">
    <source>
        <dbReference type="Proteomes" id="UP000230002"/>
    </source>
</evidence>
<dbReference type="PANTHER" id="PTHR46481:SF10">
    <property type="entry name" value="ZINC FINGER BED DOMAIN-CONTAINING PROTEIN 39"/>
    <property type="match status" value="1"/>
</dbReference>
<keyword evidence="4" id="KW-0862">Zinc</keyword>
<dbReference type="InterPro" id="IPR052035">
    <property type="entry name" value="ZnF_BED_domain_contain"/>
</dbReference>
<evidence type="ECO:0000313" key="8">
    <source>
        <dbReference type="EMBL" id="PIL29407.1"/>
    </source>
</evidence>
<accession>A0A2G8S6Q8</accession>
<comment type="subcellular location">
    <subcellularLocation>
        <location evidence="1">Nucleus</location>
    </subcellularLocation>
</comment>
<dbReference type="InterPro" id="IPR008906">
    <property type="entry name" value="HATC_C_dom"/>
</dbReference>
<dbReference type="AlphaFoldDB" id="A0A2G8S6Q8"/>
<dbReference type="SUPFAM" id="SSF53098">
    <property type="entry name" value="Ribonuclease H-like"/>
    <property type="match status" value="1"/>
</dbReference>
<feature type="domain" description="HAT C-terminal dimerisation" evidence="7">
    <location>
        <begin position="755"/>
        <end position="830"/>
    </location>
</feature>
<keyword evidence="5" id="KW-0539">Nucleus</keyword>
<feature type="region of interest" description="Disordered" evidence="6">
    <location>
        <begin position="680"/>
        <end position="730"/>
    </location>
</feature>
<evidence type="ECO:0000256" key="4">
    <source>
        <dbReference type="ARBA" id="ARBA00022833"/>
    </source>
</evidence>
<keyword evidence="2" id="KW-0479">Metal-binding</keyword>
<proteinExistence type="predicted"/>
<feature type="region of interest" description="Disordered" evidence="6">
    <location>
        <begin position="422"/>
        <end position="469"/>
    </location>
</feature>
<feature type="compositionally biased region" description="Acidic residues" evidence="6">
    <location>
        <begin position="720"/>
        <end position="730"/>
    </location>
</feature>
<keyword evidence="3" id="KW-0863">Zinc-finger</keyword>
<evidence type="ECO:0000256" key="1">
    <source>
        <dbReference type="ARBA" id="ARBA00004123"/>
    </source>
</evidence>
<feature type="compositionally biased region" description="Polar residues" evidence="6">
    <location>
        <begin position="36"/>
        <end position="65"/>
    </location>
</feature>
<organism evidence="8 9">
    <name type="scientific">Ganoderma sinense ZZ0214-1</name>
    <dbReference type="NCBI Taxonomy" id="1077348"/>
    <lineage>
        <taxon>Eukaryota</taxon>
        <taxon>Fungi</taxon>
        <taxon>Dikarya</taxon>
        <taxon>Basidiomycota</taxon>
        <taxon>Agaricomycotina</taxon>
        <taxon>Agaricomycetes</taxon>
        <taxon>Polyporales</taxon>
        <taxon>Polyporaceae</taxon>
        <taxon>Ganoderma</taxon>
    </lineage>
</organism>
<evidence type="ECO:0000256" key="5">
    <source>
        <dbReference type="ARBA" id="ARBA00023242"/>
    </source>
</evidence>
<dbReference type="EMBL" id="AYKW01000023">
    <property type="protein sequence ID" value="PIL29407.1"/>
    <property type="molecule type" value="Genomic_DNA"/>
</dbReference>
<reference evidence="8 9" key="1">
    <citation type="journal article" date="2015" name="Sci. Rep.">
        <title>Chromosome-level genome map provides insights into diverse defense mechanisms in the medicinal fungus Ganoderma sinense.</title>
        <authorList>
            <person name="Zhu Y."/>
            <person name="Xu J."/>
            <person name="Sun C."/>
            <person name="Zhou S."/>
            <person name="Xu H."/>
            <person name="Nelson D.R."/>
            <person name="Qian J."/>
            <person name="Song J."/>
            <person name="Luo H."/>
            <person name="Xiang L."/>
            <person name="Li Y."/>
            <person name="Xu Z."/>
            <person name="Ji A."/>
            <person name="Wang L."/>
            <person name="Lu S."/>
            <person name="Hayward A."/>
            <person name="Sun W."/>
            <person name="Li X."/>
            <person name="Schwartz D.C."/>
            <person name="Wang Y."/>
            <person name="Chen S."/>
        </authorList>
    </citation>
    <scope>NUCLEOTIDE SEQUENCE [LARGE SCALE GENOMIC DNA]</scope>
    <source>
        <strain evidence="8 9">ZZ0214-1</strain>
    </source>
</reference>
<dbReference type="InterPro" id="IPR012337">
    <property type="entry name" value="RNaseH-like_sf"/>
</dbReference>
<dbReference type="GO" id="GO:0008270">
    <property type="term" value="F:zinc ion binding"/>
    <property type="evidence" value="ECO:0007669"/>
    <property type="project" value="UniProtKB-KW"/>
</dbReference>
<evidence type="ECO:0000256" key="6">
    <source>
        <dbReference type="SAM" id="MobiDB-lite"/>
    </source>
</evidence>
<name>A0A2G8S6Q8_9APHY</name>
<protein>
    <recommendedName>
        <fullName evidence="7">HAT C-terminal dimerisation domain-containing protein</fullName>
    </recommendedName>
</protein>
<evidence type="ECO:0000256" key="2">
    <source>
        <dbReference type="ARBA" id="ARBA00022723"/>
    </source>
</evidence>
<dbReference type="Proteomes" id="UP000230002">
    <property type="component" value="Unassembled WGS sequence"/>
</dbReference>
<sequence>MAKSRKCAGTATATRSPPSKKTRARATAGEARDSSSKSCTVASTTSGAKKSSMMKTKTGAVSVSGATGAKSGANAPGAKVVGGAKKTSGAAKNQKGGEEEDALEQDGFVLVDERSSDEETLSESGLEPEVSDETVLAAMQKRWTSTIYTFYKPTPEIQYEENRCCHVFKCTNRGCDVTMQRFLDTKDHSSTSNLRAHAVKCWGPEIVTAVAEAASVNVTREEIVGSILKTGSITAHFTRKAGQVTYSAHQHGRAETRVEIVKWVCESLRAFCIVEDPGFKVLMKMGCPGYYLPSASTVARDVTEVFKRSRSRIAKMLQEHEGALHFATDAWTSPNHRTFVAITVHFERDGEPISFLLDVIKLACSHTGVNLAAAFMKILKEFGIEHKIKAVMCDNVSNNDTMIEELATDENLPTFEGLTAHKKKAKGGEDDDPEITELVGDVGDDEEPDAQEPPEAVPAEEGEDEDYDPDVVLDGEEEVDAMREMTAAEKAKFAVAIRPVKLILAKIRTFASKVIKSSTILLPAWKEAVTSHHLPERLILRDRSPTCSWCPMPPLISSPSSSPLHTTAPTQVFKHATLFFSRNTPNLAQVILAMDHIDKTLTNASHSKKFTKPIRVTCGLAKKALNKYYSYTDMSDTYRITMMLHPSHKLQYFKKMRWPGDWQKNTWELLKEEFKRVYKGSGASKNQDDEHDGPEPEEIEDDDGCEASSSNNEHLKSSGEDDGSDEDDFDVPDDENIFNALVSITRLRVLEKGDELERYLSIPIEDTANPLLWWADRRALYPCLSCMALDYLSILATPVDVEQVFRKGRLLLSHIRSRMNAQTMCAVLCVGA</sequence>